<evidence type="ECO:0000313" key="2">
    <source>
        <dbReference type="EMBL" id="MXU95479.1"/>
    </source>
</evidence>
<dbReference type="AlphaFoldDB" id="A0A6B0V0D1"/>
<reference evidence="2" key="1">
    <citation type="submission" date="2019-12" db="EMBL/GenBank/DDBJ databases">
        <title>An insight into the sialome of adult female Ixodes ricinus ticks feeding for 6 days.</title>
        <authorList>
            <person name="Perner J."/>
            <person name="Ribeiro J.M.C."/>
        </authorList>
    </citation>
    <scope>NUCLEOTIDE SEQUENCE</scope>
    <source>
        <strain evidence="2">Semi-engorged</strain>
        <tissue evidence="2">Salivary glands</tissue>
    </source>
</reference>
<sequence>MDPLVLEVMRGVAPVQAVVAVCRLLTAVVGETYMLVVPLLLPFFVTGGLRTATGPASSHAAVPGVPNVLLFLLPQILVLRDRRRSIRLRVAHAPGTGLVSVSGLAWSRLGGGRRLHRSRARPMRSKADRLSVLVHVRRHVSVDVLGLLHKLLVPRLQLPRVWSVVSDELSLEVRLLLHGLLHELDGR</sequence>
<organism evidence="2">
    <name type="scientific">Ixodes ricinus</name>
    <name type="common">Common tick</name>
    <name type="synonym">Acarus ricinus</name>
    <dbReference type="NCBI Taxonomy" id="34613"/>
    <lineage>
        <taxon>Eukaryota</taxon>
        <taxon>Metazoa</taxon>
        <taxon>Ecdysozoa</taxon>
        <taxon>Arthropoda</taxon>
        <taxon>Chelicerata</taxon>
        <taxon>Arachnida</taxon>
        <taxon>Acari</taxon>
        <taxon>Parasitiformes</taxon>
        <taxon>Ixodida</taxon>
        <taxon>Ixodoidea</taxon>
        <taxon>Ixodidae</taxon>
        <taxon>Ixodinae</taxon>
        <taxon>Ixodes</taxon>
    </lineage>
</organism>
<feature type="transmembrane region" description="Helical" evidence="1">
    <location>
        <begin position="60"/>
        <end position="79"/>
    </location>
</feature>
<accession>A0A6B0V0D1</accession>
<keyword evidence="1" id="KW-0472">Membrane</keyword>
<keyword evidence="1" id="KW-0812">Transmembrane</keyword>
<evidence type="ECO:0000256" key="1">
    <source>
        <dbReference type="SAM" id="Phobius"/>
    </source>
</evidence>
<feature type="transmembrane region" description="Helical" evidence="1">
    <location>
        <begin position="12"/>
        <end position="40"/>
    </location>
</feature>
<name>A0A6B0V0D1_IXORI</name>
<dbReference type="EMBL" id="GIFC01013396">
    <property type="protein sequence ID" value="MXU95479.1"/>
    <property type="molecule type" value="Transcribed_RNA"/>
</dbReference>
<keyword evidence="1" id="KW-1133">Transmembrane helix</keyword>
<protein>
    <submittedName>
        <fullName evidence="2">Uncharacterized protein</fullName>
    </submittedName>
</protein>
<proteinExistence type="predicted"/>